<evidence type="ECO:0008006" key="3">
    <source>
        <dbReference type="Google" id="ProtNLM"/>
    </source>
</evidence>
<evidence type="ECO:0000313" key="1">
    <source>
        <dbReference type="EMBL" id="TWT66303.1"/>
    </source>
</evidence>
<accession>A0A5C5XV76</accession>
<name>A0A5C5XV76_9BACT</name>
<dbReference type="EMBL" id="SJPO01000016">
    <property type="protein sequence ID" value="TWT66303.1"/>
    <property type="molecule type" value="Genomic_DNA"/>
</dbReference>
<dbReference type="RefSeq" id="WP_146591519.1">
    <property type="nucleotide sequence ID" value="NZ_SJPO01000016.1"/>
</dbReference>
<organism evidence="1 2">
    <name type="scientific">Posidoniimonas polymericola</name>
    <dbReference type="NCBI Taxonomy" id="2528002"/>
    <lineage>
        <taxon>Bacteria</taxon>
        <taxon>Pseudomonadati</taxon>
        <taxon>Planctomycetota</taxon>
        <taxon>Planctomycetia</taxon>
        <taxon>Pirellulales</taxon>
        <taxon>Lacipirellulaceae</taxon>
        <taxon>Posidoniimonas</taxon>
    </lineage>
</organism>
<keyword evidence="2" id="KW-1185">Reference proteome</keyword>
<sequence length="124" mass="13153">MLMATSTHRRPPRRGAALLVVMFVVFMVSSLTLNVLVTETQQAAVARNVRDYERALYLANAGVHQGCAELIADPNFRGLLTDGGYPGDDSFTISIADGAAGQVDVLAVGIAGEATRTVQATIEF</sequence>
<gene>
    <name evidence="1" type="ORF">Pla123a_46970</name>
</gene>
<dbReference type="OrthoDB" id="290590at2"/>
<comment type="caution">
    <text evidence="1">The sequence shown here is derived from an EMBL/GenBank/DDBJ whole genome shotgun (WGS) entry which is preliminary data.</text>
</comment>
<proteinExistence type="predicted"/>
<dbReference type="Proteomes" id="UP000318478">
    <property type="component" value="Unassembled WGS sequence"/>
</dbReference>
<dbReference type="AlphaFoldDB" id="A0A5C5XV76"/>
<protein>
    <recommendedName>
        <fullName evidence="3">Type 4 fimbrial biogenesis protein PilX N-terminal domain-containing protein</fullName>
    </recommendedName>
</protein>
<reference evidence="1 2" key="1">
    <citation type="submission" date="2019-02" db="EMBL/GenBank/DDBJ databases">
        <title>Deep-cultivation of Planctomycetes and their phenomic and genomic characterization uncovers novel biology.</title>
        <authorList>
            <person name="Wiegand S."/>
            <person name="Jogler M."/>
            <person name="Boedeker C."/>
            <person name="Pinto D."/>
            <person name="Vollmers J."/>
            <person name="Rivas-Marin E."/>
            <person name="Kohn T."/>
            <person name="Peeters S.H."/>
            <person name="Heuer A."/>
            <person name="Rast P."/>
            <person name="Oberbeckmann S."/>
            <person name="Bunk B."/>
            <person name="Jeske O."/>
            <person name="Meyerdierks A."/>
            <person name="Storesund J.E."/>
            <person name="Kallscheuer N."/>
            <person name="Luecker S."/>
            <person name="Lage O.M."/>
            <person name="Pohl T."/>
            <person name="Merkel B.J."/>
            <person name="Hornburger P."/>
            <person name="Mueller R.-W."/>
            <person name="Bruemmer F."/>
            <person name="Labrenz M."/>
            <person name="Spormann A.M."/>
            <person name="Op Den Camp H."/>
            <person name="Overmann J."/>
            <person name="Amann R."/>
            <person name="Jetten M.S.M."/>
            <person name="Mascher T."/>
            <person name="Medema M.H."/>
            <person name="Devos D.P."/>
            <person name="Kaster A.-K."/>
            <person name="Ovreas L."/>
            <person name="Rohde M."/>
            <person name="Galperin M.Y."/>
            <person name="Jogler C."/>
        </authorList>
    </citation>
    <scope>NUCLEOTIDE SEQUENCE [LARGE SCALE GENOMIC DNA]</scope>
    <source>
        <strain evidence="1 2">Pla123a</strain>
    </source>
</reference>
<evidence type="ECO:0000313" key="2">
    <source>
        <dbReference type="Proteomes" id="UP000318478"/>
    </source>
</evidence>